<sequence length="400" mass="43688">MVQTIKVPKLHYHQTCCGYKTGSKWPTIPNCLEWAVHLYLFPIFEDGSLPVCTVQRFIASPDATKLSKPLIDTENDVIFASERTSAVAKWSLPVYAILVVVVVEVTAALANASEAAAFGPRRVASFMASKPVIIETHKPSNGELLSVIEEALQANFKVVETKLCQCPDLASEPYNMTSSGFGRKLVIAEIGGPGNLFPVIHREKEFDLKEICDNCEAPSSFVFGPGAGPWKVVGRNCEMVADANFSSSKVATKIASIPPNHSPTAYKMEVIDSRKFSLMANLAISAEPGPAEVVYCKASVRTGKDNFPEVIRKGLAQHYGKKCVSVAGIFVMLKGKAKLHVMPDFPGCNFKSTEEVISCEWSIHIAIRAMEMQVCFSALLVKAALSLNFLFVRFINFSSL</sequence>
<dbReference type="GO" id="GO:0016788">
    <property type="term" value="F:hydrolase activity, acting on ester bonds"/>
    <property type="evidence" value="ECO:0007669"/>
    <property type="project" value="TreeGrafter"/>
</dbReference>
<dbReference type="InterPro" id="IPR015021">
    <property type="entry name" value="C11orf54_DUF1907"/>
</dbReference>
<evidence type="ECO:0000256" key="2">
    <source>
        <dbReference type="ARBA" id="ARBA00011245"/>
    </source>
</evidence>
<dbReference type="GO" id="GO:0008270">
    <property type="term" value="F:zinc ion binding"/>
    <property type="evidence" value="ECO:0007669"/>
    <property type="project" value="TreeGrafter"/>
</dbReference>
<accession>A0A2G9UJ66</accession>
<dbReference type="GO" id="GO:0005634">
    <property type="term" value="C:nucleus"/>
    <property type="evidence" value="ECO:0007669"/>
    <property type="project" value="UniProtKB-SubCell"/>
</dbReference>
<evidence type="ECO:0000256" key="1">
    <source>
        <dbReference type="ARBA" id="ARBA00004123"/>
    </source>
</evidence>
<comment type="subunit">
    <text evidence="2">Monomer.</text>
</comment>
<evidence type="ECO:0000256" key="4">
    <source>
        <dbReference type="ARBA" id="ARBA00022801"/>
    </source>
</evidence>
<dbReference type="SUPFAM" id="SSF117856">
    <property type="entry name" value="AF0104/ALDC/Ptd012-like"/>
    <property type="match status" value="1"/>
</dbReference>
<name>A0A2G9UJ66_TELCI</name>
<keyword evidence="9" id="KW-1185">Reference proteome</keyword>
<protein>
    <recommendedName>
        <fullName evidence="7">DUF1907 domain-containing protein</fullName>
    </recommendedName>
</protein>
<dbReference type="Proteomes" id="UP000230423">
    <property type="component" value="Unassembled WGS sequence"/>
</dbReference>
<keyword evidence="5" id="KW-0862">Zinc</keyword>
<keyword evidence="6" id="KW-0539">Nucleus</keyword>
<evidence type="ECO:0000313" key="8">
    <source>
        <dbReference type="EMBL" id="PIO70279.1"/>
    </source>
</evidence>
<dbReference type="PANTHER" id="PTHR13204:SF1">
    <property type="entry name" value="ESTER HYDROLASE C11ORF54"/>
    <property type="match status" value="1"/>
</dbReference>
<keyword evidence="3" id="KW-0479">Metal-binding</keyword>
<proteinExistence type="predicted"/>
<dbReference type="AlphaFoldDB" id="A0A2G9UJ66"/>
<evidence type="ECO:0000259" key="7">
    <source>
        <dbReference type="SMART" id="SM01168"/>
    </source>
</evidence>
<dbReference type="Pfam" id="PF08925">
    <property type="entry name" value="DUF1907"/>
    <property type="match status" value="1"/>
</dbReference>
<evidence type="ECO:0000256" key="3">
    <source>
        <dbReference type="ARBA" id="ARBA00022723"/>
    </source>
</evidence>
<dbReference type="OrthoDB" id="5119241at2759"/>
<keyword evidence="4" id="KW-0378">Hydrolase</keyword>
<evidence type="ECO:0000313" key="9">
    <source>
        <dbReference type="Proteomes" id="UP000230423"/>
    </source>
</evidence>
<organism evidence="8 9">
    <name type="scientific">Teladorsagia circumcincta</name>
    <name type="common">Brown stomach worm</name>
    <name type="synonym">Ostertagia circumcincta</name>
    <dbReference type="NCBI Taxonomy" id="45464"/>
    <lineage>
        <taxon>Eukaryota</taxon>
        <taxon>Metazoa</taxon>
        <taxon>Ecdysozoa</taxon>
        <taxon>Nematoda</taxon>
        <taxon>Chromadorea</taxon>
        <taxon>Rhabditida</taxon>
        <taxon>Rhabditina</taxon>
        <taxon>Rhabditomorpha</taxon>
        <taxon>Strongyloidea</taxon>
        <taxon>Trichostrongylidae</taxon>
        <taxon>Teladorsagia</taxon>
    </lineage>
</organism>
<dbReference type="EMBL" id="KZ346327">
    <property type="protein sequence ID" value="PIO70279.1"/>
    <property type="molecule type" value="Genomic_DNA"/>
</dbReference>
<feature type="domain" description="DUF1907" evidence="7">
    <location>
        <begin position="147"/>
        <end position="365"/>
    </location>
</feature>
<dbReference type="PANTHER" id="PTHR13204">
    <property type="entry name" value="PTD012 PROTEIN"/>
    <property type="match status" value="1"/>
</dbReference>
<evidence type="ECO:0000256" key="5">
    <source>
        <dbReference type="ARBA" id="ARBA00022833"/>
    </source>
</evidence>
<evidence type="ECO:0000256" key="6">
    <source>
        <dbReference type="ARBA" id="ARBA00023242"/>
    </source>
</evidence>
<reference evidence="8 9" key="1">
    <citation type="submission" date="2015-09" db="EMBL/GenBank/DDBJ databases">
        <title>Draft genome of the parasitic nematode Teladorsagia circumcincta isolate WARC Sus (inbred).</title>
        <authorList>
            <person name="Mitreva M."/>
        </authorList>
    </citation>
    <scope>NUCLEOTIDE SEQUENCE [LARGE SCALE GENOMIC DNA]</scope>
    <source>
        <strain evidence="8 9">S</strain>
    </source>
</reference>
<comment type="subcellular location">
    <subcellularLocation>
        <location evidence="1">Nucleus</location>
    </subcellularLocation>
</comment>
<gene>
    <name evidence="8" type="ORF">TELCIR_07871</name>
</gene>
<dbReference type="SMART" id="SM01168">
    <property type="entry name" value="DUF1907"/>
    <property type="match status" value="1"/>
</dbReference>